<dbReference type="Proteomes" id="UP000739411">
    <property type="component" value="Unassembled WGS sequence"/>
</dbReference>
<sequence>MEKAHERPYPAPDRRRPASLHAGATLVAAKTAVVLIDYQNEYRSGPLALPDEPTASKAARQLRAWVDQVGIAVIHVLHRAPATAPIFAPDTSGAAPIAGLVPAEGEAVIHKHLPSAFTGTGLADVLQAGGIETLLIAGYMTHNCVDSTAREAFHRGYRVGVVADASATRDLPGPDGKTIPAATVHAAVLAGLGDRIAEIIDVATLGAMKVN</sequence>
<dbReference type="InterPro" id="IPR000868">
    <property type="entry name" value="Isochorismatase-like_dom"/>
</dbReference>
<dbReference type="CDD" id="cd01014">
    <property type="entry name" value="nicotinamidase_related"/>
    <property type="match status" value="1"/>
</dbReference>
<feature type="domain" description="Isochorismatase-like" evidence="2">
    <location>
        <begin position="31"/>
        <end position="170"/>
    </location>
</feature>
<gene>
    <name evidence="3" type="ORF">IPJ38_09130</name>
</gene>
<dbReference type="AlphaFoldDB" id="A0A935JWG2"/>
<keyword evidence="1 3" id="KW-0378">Hydrolase</keyword>
<dbReference type="PANTHER" id="PTHR43540">
    <property type="entry name" value="PEROXYUREIDOACRYLATE/UREIDOACRYLATE AMIDOHYDROLASE-RELATED"/>
    <property type="match status" value="1"/>
</dbReference>
<organism evidence="3 4">
    <name type="scientific">Candidatus Dechloromonas phosphorivorans</name>
    <dbReference type="NCBI Taxonomy" id="2899244"/>
    <lineage>
        <taxon>Bacteria</taxon>
        <taxon>Pseudomonadati</taxon>
        <taxon>Pseudomonadota</taxon>
        <taxon>Betaproteobacteria</taxon>
        <taxon>Rhodocyclales</taxon>
        <taxon>Azonexaceae</taxon>
        <taxon>Dechloromonas</taxon>
    </lineage>
</organism>
<dbReference type="Pfam" id="PF00857">
    <property type="entry name" value="Isochorismatase"/>
    <property type="match status" value="1"/>
</dbReference>
<dbReference type="PANTHER" id="PTHR43540:SF15">
    <property type="entry name" value="BLR5631 PROTEIN"/>
    <property type="match status" value="1"/>
</dbReference>
<reference evidence="3 4" key="1">
    <citation type="submission" date="2020-10" db="EMBL/GenBank/DDBJ databases">
        <title>Connecting structure to function with the recovery of over 1000 high-quality activated sludge metagenome-assembled genomes encoding full-length rRNA genes using long-read sequencing.</title>
        <authorList>
            <person name="Singleton C.M."/>
            <person name="Petriglieri F."/>
            <person name="Kristensen J.M."/>
            <person name="Kirkegaard R.H."/>
            <person name="Michaelsen T.Y."/>
            <person name="Andersen M.H."/>
            <person name="Karst S.M."/>
            <person name="Dueholm M.S."/>
            <person name="Nielsen P.H."/>
            <person name="Albertsen M."/>
        </authorList>
    </citation>
    <scope>NUCLEOTIDE SEQUENCE [LARGE SCALE GENOMIC DNA]</scope>
    <source>
        <strain evidence="3">EsbW_18-Q3-R4-48_BATAC.463</strain>
    </source>
</reference>
<dbReference type="GO" id="GO:0016787">
    <property type="term" value="F:hydrolase activity"/>
    <property type="evidence" value="ECO:0007669"/>
    <property type="project" value="UniProtKB-KW"/>
</dbReference>
<evidence type="ECO:0000256" key="1">
    <source>
        <dbReference type="ARBA" id="ARBA00022801"/>
    </source>
</evidence>
<dbReference type="EMBL" id="JADJMS010000018">
    <property type="protein sequence ID" value="MBK7415231.1"/>
    <property type="molecule type" value="Genomic_DNA"/>
</dbReference>
<comment type="caution">
    <text evidence="3">The sequence shown here is derived from an EMBL/GenBank/DDBJ whole genome shotgun (WGS) entry which is preliminary data.</text>
</comment>
<evidence type="ECO:0000313" key="4">
    <source>
        <dbReference type="Proteomes" id="UP000739411"/>
    </source>
</evidence>
<protein>
    <submittedName>
        <fullName evidence="3">Cysteine hydrolase</fullName>
    </submittedName>
</protein>
<evidence type="ECO:0000313" key="3">
    <source>
        <dbReference type="EMBL" id="MBK7415231.1"/>
    </source>
</evidence>
<dbReference type="InterPro" id="IPR050272">
    <property type="entry name" value="Isochorismatase-like_hydrls"/>
</dbReference>
<dbReference type="SUPFAM" id="SSF52499">
    <property type="entry name" value="Isochorismatase-like hydrolases"/>
    <property type="match status" value="1"/>
</dbReference>
<proteinExistence type="predicted"/>
<dbReference type="Gene3D" id="3.40.50.850">
    <property type="entry name" value="Isochorismatase-like"/>
    <property type="match status" value="1"/>
</dbReference>
<dbReference type="InterPro" id="IPR036380">
    <property type="entry name" value="Isochorismatase-like_sf"/>
</dbReference>
<name>A0A935JWG2_9RHOO</name>
<accession>A0A935JWG2</accession>
<evidence type="ECO:0000259" key="2">
    <source>
        <dbReference type="Pfam" id="PF00857"/>
    </source>
</evidence>